<proteinExistence type="predicted"/>
<evidence type="ECO:0000313" key="1">
    <source>
        <dbReference type="EMBL" id="GFD16427.1"/>
    </source>
</evidence>
<name>A0A699U294_TANCI</name>
<gene>
    <name evidence="1" type="ORF">Tci_888396</name>
</gene>
<sequence>CGDPLEDIFCHQCTCELCGNGAHYGYNCPPKVSIVPDQEPFNNQSIDELPQTVPSFDPTCYFKDGNSFTYNSKSNLVHDSPNVFDPPSQLPLYSCEFCENDARYGHYCTPQVPFIYPEPCYNQDFNFSQDFHDFQQQDLYCENYGGPYMSFQCQPMNEDYYHEQNSCYDPNSFGFDKFQHPQYTVNHLIFNVQNDLFNS</sequence>
<organism evidence="1">
    <name type="scientific">Tanacetum cinerariifolium</name>
    <name type="common">Dalmatian daisy</name>
    <name type="synonym">Chrysanthemum cinerariifolium</name>
    <dbReference type="NCBI Taxonomy" id="118510"/>
    <lineage>
        <taxon>Eukaryota</taxon>
        <taxon>Viridiplantae</taxon>
        <taxon>Streptophyta</taxon>
        <taxon>Embryophyta</taxon>
        <taxon>Tracheophyta</taxon>
        <taxon>Spermatophyta</taxon>
        <taxon>Magnoliopsida</taxon>
        <taxon>eudicotyledons</taxon>
        <taxon>Gunneridae</taxon>
        <taxon>Pentapetalae</taxon>
        <taxon>asterids</taxon>
        <taxon>campanulids</taxon>
        <taxon>Asterales</taxon>
        <taxon>Asteraceae</taxon>
        <taxon>Asteroideae</taxon>
        <taxon>Anthemideae</taxon>
        <taxon>Anthemidinae</taxon>
        <taxon>Tanacetum</taxon>
    </lineage>
</organism>
<dbReference type="AlphaFoldDB" id="A0A699U294"/>
<feature type="non-terminal residue" evidence="1">
    <location>
        <position position="1"/>
    </location>
</feature>
<reference evidence="1" key="1">
    <citation type="journal article" date="2019" name="Sci. Rep.">
        <title>Draft genome of Tanacetum cinerariifolium, the natural source of mosquito coil.</title>
        <authorList>
            <person name="Yamashiro T."/>
            <person name="Shiraishi A."/>
            <person name="Satake H."/>
            <person name="Nakayama K."/>
        </authorList>
    </citation>
    <scope>NUCLEOTIDE SEQUENCE</scope>
</reference>
<dbReference type="EMBL" id="BKCJ011293201">
    <property type="protein sequence ID" value="GFD16427.1"/>
    <property type="molecule type" value="Genomic_DNA"/>
</dbReference>
<protein>
    <submittedName>
        <fullName evidence="1">Uncharacterized protein</fullName>
    </submittedName>
</protein>
<comment type="caution">
    <text evidence="1">The sequence shown here is derived from an EMBL/GenBank/DDBJ whole genome shotgun (WGS) entry which is preliminary data.</text>
</comment>
<accession>A0A699U294</accession>